<evidence type="ECO:0000256" key="1">
    <source>
        <dbReference type="SAM" id="MobiDB-lite"/>
    </source>
</evidence>
<evidence type="ECO:0000313" key="3">
    <source>
        <dbReference type="Proteomes" id="UP000327157"/>
    </source>
</evidence>
<accession>A0A5N5GLP9</accession>
<name>A0A5N5GLP9_9ROSA</name>
<reference evidence="2 3" key="3">
    <citation type="submission" date="2019-11" db="EMBL/GenBank/DDBJ databases">
        <title>A de novo genome assembly of a pear dwarfing rootstock.</title>
        <authorList>
            <person name="Wang F."/>
            <person name="Wang J."/>
            <person name="Li S."/>
            <person name="Zhang Y."/>
            <person name="Fang M."/>
            <person name="Ma L."/>
            <person name="Zhao Y."/>
            <person name="Jiang S."/>
        </authorList>
    </citation>
    <scope>NUCLEOTIDE SEQUENCE [LARGE SCALE GENOMIC DNA]</scope>
    <source>
        <strain evidence="2">S2</strain>
        <tissue evidence="2">Leaf</tissue>
    </source>
</reference>
<dbReference type="EMBL" id="SMOL01000402">
    <property type="protein sequence ID" value="KAB2615743.1"/>
    <property type="molecule type" value="Genomic_DNA"/>
</dbReference>
<proteinExistence type="predicted"/>
<keyword evidence="3" id="KW-1185">Reference proteome</keyword>
<feature type="region of interest" description="Disordered" evidence="1">
    <location>
        <begin position="1"/>
        <end position="20"/>
    </location>
</feature>
<gene>
    <name evidence="2" type="ORF">D8674_022331</name>
</gene>
<organism evidence="2 3">
    <name type="scientific">Pyrus ussuriensis x Pyrus communis</name>
    <dbReference type="NCBI Taxonomy" id="2448454"/>
    <lineage>
        <taxon>Eukaryota</taxon>
        <taxon>Viridiplantae</taxon>
        <taxon>Streptophyta</taxon>
        <taxon>Embryophyta</taxon>
        <taxon>Tracheophyta</taxon>
        <taxon>Spermatophyta</taxon>
        <taxon>Magnoliopsida</taxon>
        <taxon>eudicotyledons</taxon>
        <taxon>Gunneridae</taxon>
        <taxon>Pentapetalae</taxon>
        <taxon>rosids</taxon>
        <taxon>fabids</taxon>
        <taxon>Rosales</taxon>
        <taxon>Rosaceae</taxon>
        <taxon>Amygdaloideae</taxon>
        <taxon>Maleae</taxon>
        <taxon>Pyrus</taxon>
    </lineage>
</organism>
<reference evidence="2 3" key="1">
    <citation type="submission" date="2019-09" db="EMBL/GenBank/DDBJ databases">
        <authorList>
            <person name="Ou C."/>
        </authorList>
    </citation>
    <scope>NUCLEOTIDE SEQUENCE [LARGE SCALE GENOMIC DNA]</scope>
    <source>
        <strain evidence="2">S2</strain>
        <tissue evidence="2">Leaf</tissue>
    </source>
</reference>
<dbReference type="Proteomes" id="UP000327157">
    <property type="component" value="Chromosome 3"/>
</dbReference>
<reference evidence="3" key="2">
    <citation type="submission" date="2019-10" db="EMBL/GenBank/DDBJ databases">
        <title>A de novo genome assembly of a pear dwarfing rootstock.</title>
        <authorList>
            <person name="Wang F."/>
            <person name="Wang J."/>
            <person name="Li S."/>
            <person name="Zhang Y."/>
            <person name="Fang M."/>
            <person name="Ma L."/>
            <person name="Zhao Y."/>
            <person name="Jiang S."/>
        </authorList>
    </citation>
    <scope>NUCLEOTIDE SEQUENCE [LARGE SCALE GENOMIC DNA]</scope>
</reference>
<feature type="region of interest" description="Disordered" evidence="1">
    <location>
        <begin position="81"/>
        <end position="124"/>
    </location>
</feature>
<dbReference type="AlphaFoldDB" id="A0A5N5GLP9"/>
<evidence type="ECO:0000313" key="2">
    <source>
        <dbReference type="EMBL" id="KAB2615743.1"/>
    </source>
</evidence>
<sequence>MKKTVKTKENMFHKHKKDALTTKETEFGAAMSRAKEQVLGETSTKILRASGVGGEAKDVARALREENEQQKMALDEFFQIRRKDAEQGGGEEDGAGETLFDQTGQTVDFLVADPANKTRPTSST</sequence>
<protein>
    <submittedName>
        <fullName evidence="2">Uncharacterized protein</fullName>
    </submittedName>
</protein>
<comment type="caution">
    <text evidence="2">The sequence shown here is derived from an EMBL/GenBank/DDBJ whole genome shotgun (WGS) entry which is preliminary data.</text>
</comment>